<dbReference type="InterPro" id="IPR019734">
    <property type="entry name" value="TPR_rpt"/>
</dbReference>
<feature type="region of interest" description="Disordered" evidence="4">
    <location>
        <begin position="57"/>
        <end position="79"/>
    </location>
</feature>
<dbReference type="InterPro" id="IPR050498">
    <property type="entry name" value="Ycf3"/>
</dbReference>
<evidence type="ECO:0000256" key="2">
    <source>
        <dbReference type="ARBA" id="ARBA00022803"/>
    </source>
</evidence>
<evidence type="ECO:0000256" key="3">
    <source>
        <dbReference type="PROSITE-ProRule" id="PRU00339"/>
    </source>
</evidence>
<sequence length="298" mass="33118">MWSTGRAGSRQNAADGSAKLRYPPRSSGGLQLRKTALAIVACLCLAACSSTGVSQATRQKEAEEAADSRTPTKPRDARTRAKLHTELGSLYLQDGNLAVALEELTIAIDIDPDYAKAYATRGLAGFRIREMQAADQDFRRALSIDANDPEINNNYGWFLCQVGREKEAITFFQQAIKNPLYETPEKAYLNAGACYAKLGDLAVAENYIQQSLHIAPNNPQALLQLARINYQRGYLELAKQQLSDLLRRTEPSAEALWLGVRVERRLGERVAEARYGSQLRRKFPLSPEAQELLRGNFE</sequence>
<protein>
    <submittedName>
        <fullName evidence="5">Type IV pilus biogenesis/stability protein PilW</fullName>
    </submittedName>
</protein>
<dbReference type="PANTHER" id="PTHR44858">
    <property type="entry name" value="TETRATRICOPEPTIDE REPEAT PROTEIN 6"/>
    <property type="match status" value="1"/>
</dbReference>
<dbReference type="Pfam" id="PF13181">
    <property type="entry name" value="TPR_8"/>
    <property type="match status" value="1"/>
</dbReference>
<dbReference type="Gene3D" id="1.25.40.10">
    <property type="entry name" value="Tetratricopeptide repeat domain"/>
    <property type="match status" value="1"/>
</dbReference>
<evidence type="ECO:0000313" key="5">
    <source>
        <dbReference type="EMBL" id="NMQ04005.1"/>
    </source>
</evidence>
<comment type="caution">
    <text evidence="5">The sequence shown here is derived from an EMBL/GenBank/DDBJ whole genome shotgun (WGS) entry which is preliminary data.</text>
</comment>
<accession>A0ABX1T601</accession>
<dbReference type="InterPro" id="IPR013360">
    <property type="entry name" value="Pilus_4_PilW"/>
</dbReference>
<dbReference type="PANTHER" id="PTHR44858:SF1">
    <property type="entry name" value="UDP-N-ACETYLGLUCOSAMINE--PEPTIDE N-ACETYLGLUCOSAMINYLTRANSFERASE SPINDLY-RELATED"/>
    <property type="match status" value="1"/>
</dbReference>
<dbReference type="EMBL" id="SPMX01000003">
    <property type="protein sequence ID" value="NMQ04005.1"/>
    <property type="molecule type" value="Genomic_DNA"/>
</dbReference>
<feature type="compositionally biased region" description="Basic and acidic residues" evidence="4">
    <location>
        <begin position="58"/>
        <end position="67"/>
    </location>
</feature>
<dbReference type="Pfam" id="PF13429">
    <property type="entry name" value="TPR_15"/>
    <property type="match status" value="1"/>
</dbReference>
<evidence type="ECO:0000313" key="6">
    <source>
        <dbReference type="Proteomes" id="UP000886469"/>
    </source>
</evidence>
<feature type="region of interest" description="Disordered" evidence="4">
    <location>
        <begin position="1"/>
        <end position="25"/>
    </location>
</feature>
<reference evidence="5" key="1">
    <citation type="submission" date="2019-03" db="EMBL/GenBank/DDBJ databases">
        <title>Metabolic reconstructions from genomes of highly enriched 'Candidatus Accumulibacter' and 'Candidatus Competibacter' bioreactor populations.</title>
        <authorList>
            <person name="Annavajhala M.K."/>
            <person name="Welles L."/>
            <person name="Abbas B."/>
            <person name="Sorokin D."/>
            <person name="Park H."/>
            <person name="Van Loosdrecht M."/>
            <person name="Chandran K."/>
        </authorList>
    </citation>
    <scope>NUCLEOTIDE SEQUENCE</scope>
    <source>
        <strain evidence="5">SBR_L</strain>
    </source>
</reference>
<gene>
    <name evidence="5" type="primary">pilW</name>
    <name evidence="5" type="ORF">E4Q08_01350</name>
</gene>
<dbReference type="SUPFAM" id="SSF48452">
    <property type="entry name" value="TPR-like"/>
    <property type="match status" value="1"/>
</dbReference>
<dbReference type="PROSITE" id="PS50005">
    <property type="entry name" value="TPR"/>
    <property type="match status" value="3"/>
</dbReference>
<organism evidence="5 6">
    <name type="scientific">Candidatus Accumulibacter contiguus</name>
    <dbReference type="NCBI Taxonomy" id="2954381"/>
    <lineage>
        <taxon>Bacteria</taxon>
        <taxon>Pseudomonadati</taxon>
        <taxon>Pseudomonadota</taxon>
        <taxon>Betaproteobacteria</taxon>
        <taxon>Candidatus Accumulibacter</taxon>
    </lineage>
</organism>
<keyword evidence="6" id="KW-1185">Reference proteome</keyword>
<keyword evidence="1" id="KW-0677">Repeat</keyword>
<dbReference type="Proteomes" id="UP000886469">
    <property type="component" value="Unassembled WGS sequence"/>
</dbReference>
<evidence type="ECO:0000256" key="1">
    <source>
        <dbReference type="ARBA" id="ARBA00022737"/>
    </source>
</evidence>
<evidence type="ECO:0000256" key="4">
    <source>
        <dbReference type="SAM" id="MobiDB-lite"/>
    </source>
</evidence>
<dbReference type="InterPro" id="IPR011990">
    <property type="entry name" value="TPR-like_helical_dom_sf"/>
</dbReference>
<feature type="repeat" description="TPR" evidence="3">
    <location>
        <begin position="115"/>
        <end position="148"/>
    </location>
</feature>
<keyword evidence="2 3" id="KW-0802">TPR repeat</keyword>
<name>A0ABX1T601_9PROT</name>
<dbReference type="NCBIfam" id="TIGR02521">
    <property type="entry name" value="type_IV_pilW"/>
    <property type="match status" value="1"/>
</dbReference>
<proteinExistence type="predicted"/>
<feature type="repeat" description="TPR" evidence="3">
    <location>
        <begin position="81"/>
        <end position="114"/>
    </location>
</feature>
<feature type="repeat" description="TPR" evidence="3">
    <location>
        <begin position="185"/>
        <end position="218"/>
    </location>
</feature>
<dbReference type="SMART" id="SM00028">
    <property type="entry name" value="TPR"/>
    <property type="match status" value="3"/>
</dbReference>